<dbReference type="Gene3D" id="1.25.10.10">
    <property type="entry name" value="Leucine-rich Repeat Variant"/>
    <property type="match status" value="1"/>
</dbReference>
<evidence type="ECO:0000256" key="1">
    <source>
        <dbReference type="SAM" id="MobiDB-lite"/>
    </source>
</evidence>
<dbReference type="PANTHER" id="PTHR11199:SF0">
    <property type="entry name" value="LD34181P-RELATED"/>
    <property type="match status" value="1"/>
</dbReference>
<protein>
    <recommendedName>
        <fullName evidence="2">SCD domain-containing protein</fullName>
    </recommendedName>
</protein>
<feature type="compositionally biased region" description="Basic residues" evidence="1">
    <location>
        <begin position="141"/>
        <end position="150"/>
    </location>
</feature>
<dbReference type="GO" id="GO:0007062">
    <property type="term" value="P:sister chromatid cohesion"/>
    <property type="evidence" value="ECO:0007669"/>
    <property type="project" value="UniProtKB-ARBA"/>
</dbReference>
<gene>
    <name evidence="3" type="ORF">B0J11DRAFT_139920</name>
</gene>
<proteinExistence type="predicted"/>
<evidence type="ECO:0000259" key="2">
    <source>
        <dbReference type="PROSITE" id="PS51425"/>
    </source>
</evidence>
<dbReference type="PANTHER" id="PTHR11199">
    <property type="entry name" value="STROMAL ANTIGEN"/>
    <property type="match status" value="1"/>
</dbReference>
<dbReference type="InterPro" id="IPR011989">
    <property type="entry name" value="ARM-like"/>
</dbReference>
<evidence type="ECO:0000313" key="3">
    <source>
        <dbReference type="EMBL" id="KAH7113772.1"/>
    </source>
</evidence>
<dbReference type="Proteomes" id="UP000700596">
    <property type="component" value="Unassembled WGS sequence"/>
</dbReference>
<feature type="compositionally biased region" description="Acidic residues" evidence="1">
    <location>
        <begin position="1188"/>
        <end position="1222"/>
    </location>
</feature>
<feature type="region of interest" description="Disordered" evidence="1">
    <location>
        <begin position="72"/>
        <end position="182"/>
    </location>
</feature>
<dbReference type="GO" id="GO:0003682">
    <property type="term" value="F:chromatin binding"/>
    <property type="evidence" value="ECO:0007669"/>
    <property type="project" value="TreeGrafter"/>
</dbReference>
<sequence>MTAWWVLCNGFTPKLPPTACAGSAWVDAQTFVVCVWPVLRRPRRVPSLLLLSIFPHWHVAVAVTVTNPKSPPFIATEHHHNHGHHRPSPSTSRMSATDDAPRRRSGRVAPKRKHTDYADLGGSSQDETSEGEPDEQELREKRRKTAKKPKVNGASQTNLAHRPAPTKAKKSQKPRKAPIRKSALVDEEVSGLYAEVFAHGNNIEDVAAQWVTSFTEHEARAVADVVNFVLRAAGCTIKITEDDIGDPDNCPNRLAEIQDEYQGTEITDYPLLSKTRGGTAFKNALHGFFVALIRTIAEKGLLYENTELIENIEVWVSTMSSAGNRPFRHTSTVASLAIMSALARIGGEIVENTAKKIRQSEGESKKSRVNKGRVSAVNKEVEELTQRGRLVDETLSDWFNTVYMHRYRDVDPHIRVECVEAMADWIMSHPEKFFDGTHLRYLGWVLSDPHAPTRLEVLKQLQKLFKDSNKLAGLKTFTERFRPRIVEMATQDAETNVRTAAIQLLDVLRDAGFLEPDDIDSVGRLLFDAEPRVRKAVVGFFAETINSAYEMQIDDMGGQEALDEALAPPEGEEGYENPRLEWLKLKCLVEQLQAYDSEDVEPPTQIERIAPAGSELGLATSGIESRFFLATQAIYDAVPEIRSWEVIAGYLLYDHSQTAQDGAGEDIELMLRQNCKLEEDQETTLLDILNASVKIGLQRLIDAQKDRKKSKTQREADQEEHSETVRTLSSLIPQLLKKFSAVPEAASLCLRLERELDLDVFIELRQTAALSELLNDVIHQFLTHHNERVLEEAIQSMRHHLTHEESREAAEGKIDKLWDELIETFNVLRTNQDIAARGDLAPNILAGLSNIVLKISKLAAISDPSSLDRIPHAPNNPRSKKKDTTNTTPPIATLLQILERGVPVSDVDAEVDIAEDVLVVHTMKALLLYFVWKYRHCATQLSSSAPIPDDDLASIASARDSCLTALMRIMQSRKGADDLRLHAANLLIDIYNIFYTLKTSFAPSTASTRTPRKPQSRGKESTNEINDDFLVLAQKIDGPTTRTLLSILSAAESALAKRTHRHLEEPVAIDDDPVDPDDEDPVSSSDEADEAEGDARILEERRVKALLAEGRLCFLGSRLVNAVQVGTVGDDVRKRLLLNPKLSHDWKEVLAHLDVKKIAAATAKGKKSVTVKEPTEKTTASKKKSEEIVVESDSEEEEEGGDAGDEIEDPDEEMVDAEEEVEVNGNGGVESEVESVIGD</sequence>
<dbReference type="Pfam" id="PF24571">
    <property type="entry name" value="HEAT_SCC3-SA"/>
    <property type="match status" value="1"/>
</dbReference>
<reference evidence="3" key="1">
    <citation type="journal article" date="2021" name="Nat. Commun.">
        <title>Genetic determinants of endophytism in the Arabidopsis root mycobiome.</title>
        <authorList>
            <person name="Mesny F."/>
            <person name="Miyauchi S."/>
            <person name="Thiergart T."/>
            <person name="Pickel B."/>
            <person name="Atanasova L."/>
            <person name="Karlsson M."/>
            <person name="Huettel B."/>
            <person name="Barry K.W."/>
            <person name="Haridas S."/>
            <person name="Chen C."/>
            <person name="Bauer D."/>
            <person name="Andreopoulos W."/>
            <person name="Pangilinan J."/>
            <person name="LaButti K."/>
            <person name="Riley R."/>
            <person name="Lipzen A."/>
            <person name="Clum A."/>
            <person name="Drula E."/>
            <person name="Henrissat B."/>
            <person name="Kohler A."/>
            <person name="Grigoriev I.V."/>
            <person name="Martin F.M."/>
            <person name="Hacquard S."/>
        </authorList>
    </citation>
    <scope>NUCLEOTIDE SEQUENCE</scope>
    <source>
        <strain evidence="3">MPI-CAGE-CH-0243</strain>
    </source>
</reference>
<dbReference type="InterPro" id="IPR039662">
    <property type="entry name" value="Cohesin_Scc3/SA"/>
</dbReference>
<comment type="caution">
    <text evidence="3">The sequence shown here is derived from an EMBL/GenBank/DDBJ whole genome shotgun (WGS) entry which is preliminary data.</text>
</comment>
<dbReference type="GO" id="GO:0005634">
    <property type="term" value="C:nucleus"/>
    <property type="evidence" value="ECO:0007669"/>
    <property type="project" value="TreeGrafter"/>
</dbReference>
<dbReference type="EMBL" id="JAGMWT010000018">
    <property type="protein sequence ID" value="KAH7113772.1"/>
    <property type="molecule type" value="Genomic_DNA"/>
</dbReference>
<feature type="compositionally biased region" description="Basic residues" evidence="1">
    <location>
        <begin position="167"/>
        <end position="179"/>
    </location>
</feature>
<feature type="compositionally biased region" description="Acidic residues" evidence="1">
    <location>
        <begin position="1067"/>
        <end position="1092"/>
    </location>
</feature>
<feature type="compositionally biased region" description="Basic residues" evidence="1">
    <location>
        <begin position="103"/>
        <end position="114"/>
    </location>
</feature>
<dbReference type="GO" id="GO:0000785">
    <property type="term" value="C:chromatin"/>
    <property type="evidence" value="ECO:0007669"/>
    <property type="project" value="TreeGrafter"/>
</dbReference>
<dbReference type="PROSITE" id="PS51425">
    <property type="entry name" value="SCD"/>
    <property type="match status" value="1"/>
</dbReference>
<dbReference type="GO" id="GO:0008278">
    <property type="term" value="C:cohesin complex"/>
    <property type="evidence" value="ECO:0007669"/>
    <property type="project" value="TreeGrafter"/>
</dbReference>
<dbReference type="InterPro" id="IPR016024">
    <property type="entry name" value="ARM-type_fold"/>
</dbReference>
<dbReference type="Pfam" id="PF08514">
    <property type="entry name" value="STAG"/>
    <property type="match status" value="1"/>
</dbReference>
<feature type="region of interest" description="Disordered" evidence="1">
    <location>
        <begin position="1004"/>
        <end position="1023"/>
    </location>
</feature>
<evidence type="ECO:0000313" key="4">
    <source>
        <dbReference type="Proteomes" id="UP000700596"/>
    </source>
</evidence>
<feature type="domain" description="SCD" evidence="2">
    <location>
        <begin position="403"/>
        <end position="488"/>
    </location>
</feature>
<dbReference type="InterPro" id="IPR013721">
    <property type="entry name" value="STAG"/>
</dbReference>
<accession>A0A9P9D7B9</accession>
<organism evidence="3 4">
    <name type="scientific">Dendryphion nanum</name>
    <dbReference type="NCBI Taxonomy" id="256645"/>
    <lineage>
        <taxon>Eukaryota</taxon>
        <taxon>Fungi</taxon>
        <taxon>Dikarya</taxon>
        <taxon>Ascomycota</taxon>
        <taxon>Pezizomycotina</taxon>
        <taxon>Dothideomycetes</taxon>
        <taxon>Pleosporomycetidae</taxon>
        <taxon>Pleosporales</taxon>
        <taxon>Torulaceae</taxon>
        <taxon>Dendryphion</taxon>
    </lineage>
</organism>
<dbReference type="InterPro" id="IPR020839">
    <property type="entry name" value="SCD"/>
</dbReference>
<feature type="region of interest" description="Disordered" evidence="1">
    <location>
        <begin position="1059"/>
        <end position="1095"/>
    </location>
</feature>
<feature type="compositionally biased region" description="Acidic residues" evidence="1">
    <location>
        <begin position="127"/>
        <end position="137"/>
    </location>
</feature>
<dbReference type="OrthoDB" id="498590at2759"/>
<dbReference type="InterPro" id="IPR056396">
    <property type="entry name" value="HEAT_SCC3-SA"/>
</dbReference>
<name>A0A9P9D7B9_9PLEO</name>
<feature type="region of interest" description="Disordered" evidence="1">
    <location>
        <begin position="1164"/>
        <end position="1239"/>
    </location>
</feature>
<dbReference type="AlphaFoldDB" id="A0A9P9D7B9"/>
<dbReference type="Pfam" id="PF21581">
    <property type="entry name" value="SCD"/>
    <property type="match status" value="1"/>
</dbReference>
<keyword evidence="4" id="KW-1185">Reference proteome</keyword>
<dbReference type="SUPFAM" id="SSF48371">
    <property type="entry name" value="ARM repeat"/>
    <property type="match status" value="1"/>
</dbReference>
<feature type="region of interest" description="Disordered" evidence="1">
    <location>
        <begin position="866"/>
        <end position="888"/>
    </location>
</feature>